<dbReference type="GO" id="GO:0004000">
    <property type="term" value="F:adenosine deaminase activity"/>
    <property type="evidence" value="ECO:0007669"/>
    <property type="project" value="TreeGrafter"/>
</dbReference>
<accession>A0A6A6CTH3</accession>
<dbReference type="PANTHER" id="PTHR11409:SF39">
    <property type="entry name" value="ADENOSINE DEAMINASE 2"/>
    <property type="match status" value="1"/>
</dbReference>
<evidence type="ECO:0000256" key="3">
    <source>
        <dbReference type="ARBA" id="ARBA00006083"/>
    </source>
</evidence>
<protein>
    <recommendedName>
        <fullName evidence="4">adenosine deaminase</fullName>
        <ecNumber evidence="4">3.5.4.4</ecNumber>
    </recommendedName>
</protein>
<organism evidence="11 12">
    <name type="scientific">Zasmidium cellare ATCC 36951</name>
    <dbReference type="NCBI Taxonomy" id="1080233"/>
    <lineage>
        <taxon>Eukaryota</taxon>
        <taxon>Fungi</taxon>
        <taxon>Dikarya</taxon>
        <taxon>Ascomycota</taxon>
        <taxon>Pezizomycotina</taxon>
        <taxon>Dothideomycetes</taxon>
        <taxon>Dothideomycetidae</taxon>
        <taxon>Mycosphaerellales</taxon>
        <taxon>Mycosphaerellaceae</taxon>
        <taxon>Zasmidium</taxon>
    </lineage>
</organism>
<comment type="subcellular location">
    <subcellularLocation>
        <location evidence="2">Secreted</location>
    </subcellularLocation>
</comment>
<comment type="similarity">
    <text evidence="3">Belongs to the metallo-dependent hydrolases superfamily. Adenosine and AMP deaminases family. ADGF subfamily.</text>
</comment>
<name>A0A6A6CTH3_ZASCE</name>
<dbReference type="GeneID" id="54558768"/>
<dbReference type="RefSeq" id="XP_033670349.1">
    <property type="nucleotide sequence ID" value="XM_033805496.1"/>
</dbReference>
<dbReference type="GO" id="GO:0005576">
    <property type="term" value="C:extracellular region"/>
    <property type="evidence" value="ECO:0007669"/>
    <property type="project" value="UniProtKB-SubCell"/>
</dbReference>
<evidence type="ECO:0000256" key="7">
    <source>
        <dbReference type="ARBA" id="ARBA00022729"/>
    </source>
</evidence>
<feature type="domain" description="Adenosine deaminase" evidence="10">
    <location>
        <begin position="234"/>
        <end position="528"/>
    </location>
</feature>
<dbReference type="InterPro" id="IPR001365">
    <property type="entry name" value="A_deaminase_dom"/>
</dbReference>
<evidence type="ECO:0000256" key="9">
    <source>
        <dbReference type="ARBA" id="ARBA00047764"/>
    </source>
</evidence>
<evidence type="ECO:0000256" key="6">
    <source>
        <dbReference type="ARBA" id="ARBA00022723"/>
    </source>
</evidence>
<dbReference type="Pfam" id="PF00962">
    <property type="entry name" value="A_deaminase"/>
    <property type="match status" value="1"/>
</dbReference>
<dbReference type="OrthoDB" id="7202371at2759"/>
<dbReference type="EC" id="3.5.4.4" evidence="4"/>
<evidence type="ECO:0000256" key="1">
    <source>
        <dbReference type="ARBA" id="ARBA00001947"/>
    </source>
</evidence>
<keyword evidence="8" id="KW-0378">Hydrolase</keyword>
<dbReference type="GO" id="GO:0046103">
    <property type="term" value="P:inosine biosynthetic process"/>
    <property type="evidence" value="ECO:0007669"/>
    <property type="project" value="TreeGrafter"/>
</dbReference>
<evidence type="ECO:0000256" key="5">
    <source>
        <dbReference type="ARBA" id="ARBA00022525"/>
    </source>
</evidence>
<dbReference type="AlphaFoldDB" id="A0A6A6CTH3"/>
<keyword evidence="7" id="KW-0732">Signal</keyword>
<comment type="cofactor">
    <cofactor evidence="1">
        <name>Zn(2+)</name>
        <dbReference type="ChEBI" id="CHEBI:29105"/>
    </cofactor>
</comment>
<dbReference type="EMBL" id="ML993588">
    <property type="protein sequence ID" value="KAF2169460.1"/>
    <property type="molecule type" value="Genomic_DNA"/>
</dbReference>
<evidence type="ECO:0000256" key="8">
    <source>
        <dbReference type="ARBA" id="ARBA00022801"/>
    </source>
</evidence>
<evidence type="ECO:0000259" key="10">
    <source>
        <dbReference type="Pfam" id="PF00962"/>
    </source>
</evidence>
<dbReference type="GO" id="GO:0006154">
    <property type="term" value="P:adenosine catabolic process"/>
    <property type="evidence" value="ECO:0007669"/>
    <property type="project" value="TreeGrafter"/>
</dbReference>
<keyword evidence="6" id="KW-0479">Metal-binding</keyword>
<evidence type="ECO:0000313" key="11">
    <source>
        <dbReference type="EMBL" id="KAF2169460.1"/>
    </source>
</evidence>
<dbReference type="InterPro" id="IPR032466">
    <property type="entry name" value="Metal_Hydrolase"/>
</dbReference>
<evidence type="ECO:0000313" key="12">
    <source>
        <dbReference type="Proteomes" id="UP000799537"/>
    </source>
</evidence>
<dbReference type="GO" id="GO:0046872">
    <property type="term" value="F:metal ion binding"/>
    <property type="evidence" value="ECO:0007669"/>
    <property type="project" value="UniProtKB-KW"/>
</dbReference>
<dbReference type="SUPFAM" id="SSF51556">
    <property type="entry name" value="Metallo-dependent hydrolases"/>
    <property type="match status" value="1"/>
</dbReference>
<keyword evidence="5" id="KW-0964">Secreted</keyword>
<dbReference type="FunFam" id="3.20.20.140:FF:000017">
    <property type="entry name" value="Adenosine deaminase 2"/>
    <property type="match status" value="1"/>
</dbReference>
<gene>
    <name evidence="11" type="ORF">M409DRAFT_20678</name>
</gene>
<comment type="catalytic activity">
    <reaction evidence="9">
        <text>adenosine + H2O + H(+) = inosine + NH4(+)</text>
        <dbReference type="Rhea" id="RHEA:24408"/>
        <dbReference type="ChEBI" id="CHEBI:15377"/>
        <dbReference type="ChEBI" id="CHEBI:15378"/>
        <dbReference type="ChEBI" id="CHEBI:16335"/>
        <dbReference type="ChEBI" id="CHEBI:17596"/>
        <dbReference type="ChEBI" id="CHEBI:28938"/>
        <dbReference type="EC" id="3.5.4.4"/>
    </reaction>
</comment>
<evidence type="ECO:0000256" key="2">
    <source>
        <dbReference type="ARBA" id="ARBA00004613"/>
    </source>
</evidence>
<dbReference type="Proteomes" id="UP000799537">
    <property type="component" value="Unassembled WGS sequence"/>
</dbReference>
<reference evidence="11" key="1">
    <citation type="journal article" date="2020" name="Stud. Mycol.">
        <title>101 Dothideomycetes genomes: a test case for predicting lifestyles and emergence of pathogens.</title>
        <authorList>
            <person name="Haridas S."/>
            <person name="Albert R."/>
            <person name="Binder M."/>
            <person name="Bloem J."/>
            <person name="Labutti K."/>
            <person name="Salamov A."/>
            <person name="Andreopoulos B."/>
            <person name="Baker S."/>
            <person name="Barry K."/>
            <person name="Bills G."/>
            <person name="Bluhm B."/>
            <person name="Cannon C."/>
            <person name="Castanera R."/>
            <person name="Culley D."/>
            <person name="Daum C."/>
            <person name="Ezra D."/>
            <person name="Gonzalez J."/>
            <person name="Henrissat B."/>
            <person name="Kuo A."/>
            <person name="Liang C."/>
            <person name="Lipzen A."/>
            <person name="Lutzoni F."/>
            <person name="Magnuson J."/>
            <person name="Mondo S."/>
            <person name="Nolan M."/>
            <person name="Ohm R."/>
            <person name="Pangilinan J."/>
            <person name="Park H.-J."/>
            <person name="Ramirez L."/>
            <person name="Alfaro M."/>
            <person name="Sun H."/>
            <person name="Tritt A."/>
            <person name="Yoshinaga Y."/>
            <person name="Zwiers L.-H."/>
            <person name="Turgeon B."/>
            <person name="Goodwin S."/>
            <person name="Spatafora J."/>
            <person name="Crous P."/>
            <person name="Grigoriev I."/>
        </authorList>
    </citation>
    <scope>NUCLEOTIDE SEQUENCE</scope>
    <source>
        <strain evidence="11">ATCC 36951</strain>
    </source>
</reference>
<dbReference type="Gene3D" id="3.20.20.140">
    <property type="entry name" value="Metal-dependent hydrolases"/>
    <property type="match status" value="1"/>
</dbReference>
<sequence length="581" mass="65603">MASSQPGPVSDEEYAKQEGVPSYDQPFIQKYLDGRDALIAQEKAQRYDHAFRETLSPMAAEASTIVSAIRYEEQQTLWQPSVEDELAISTKGNIYPGMMFTLAKERMEKSKLWQIVKKMPKGALLHCHLDATGDMDWLIETAFATPGICILSEQPLDTAERRTKSLFKFRFTKSESVSEGPSIWSEPYRSDHRIPIAKAAESFPDGGKTGFIKWLKDRMTITEQESISHHMGPNDIWVKFISCFAVVKTFHRYEPIFRAFIRLILKSLHEDGIRWVDIRTDFTTPYFCEGSETPEDGNFTFLEHLEEEIAKFKASPEGKGFWGARVIWTTIRHGGTRLIVEDMKDCIDCKCEFPELIGGYDLVGQEDLGRSLVDLLPELFWFKKACAESGVDIPFFFHAGETLGDGNDVDENVYDAILLGTRRIGHGITLYRHPLLCDMVKDKKILIESCPVSNEVLRFTGSIMMNTLPALLAKGVPCSLSNDDPAILGQGSSGMSHDFWQSLQGWDNLGLPGLASLAENSVRWANFENCTAKEWNAEIKAGAFGEGIRAERMKEWAKEFETFCAWIVKEYGEAREVEGLD</sequence>
<dbReference type="PANTHER" id="PTHR11409">
    <property type="entry name" value="ADENOSINE DEAMINASE"/>
    <property type="match status" value="1"/>
</dbReference>
<dbReference type="InterPro" id="IPR006330">
    <property type="entry name" value="Ado/ade_deaminase"/>
</dbReference>
<proteinExistence type="inferred from homology"/>
<evidence type="ECO:0000256" key="4">
    <source>
        <dbReference type="ARBA" id="ARBA00012784"/>
    </source>
</evidence>
<keyword evidence="12" id="KW-1185">Reference proteome</keyword>